<gene>
    <name evidence="3" type="ORF">PCOR1329_LOCUS61054</name>
</gene>
<evidence type="ECO:0008006" key="5">
    <source>
        <dbReference type="Google" id="ProtNLM"/>
    </source>
</evidence>
<proteinExistence type="predicted"/>
<feature type="chain" id="PRO_5045121361" description="Methyltransferase domain-containing protein" evidence="2">
    <location>
        <begin position="20"/>
        <end position="1206"/>
    </location>
</feature>
<dbReference type="EMBL" id="CAUYUJ010017671">
    <property type="protein sequence ID" value="CAK0876842.1"/>
    <property type="molecule type" value="Genomic_DNA"/>
</dbReference>
<protein>
    <recommendedName>
        <fullName evidence="5">Methyltransferase domain-containing protein</fullName>
    </recommendedName>
</protein>
<name>A0ABN9VV63_9DINO</name>
<feature type="compositionally biased region" description="Low complexity" evidence="1">
    <location>
        <begin position="1154"/>
        <end position="1163"/>
    </location>
</feature>
<sequence>MGKYLGILNLCVFLWVSQAPSVLDAPEENGGKPAPVADDLGFLWACAPSAEAVVPAVRPGDLVWVRLSRGRGCRGAVESVRSGAAVQGPGAPVEEQPPQAGRRRLRVDGKGRSCTDVVVGVDSESEVACGSERLTRILPPGERWVAVVPDTLSYRHLARTQVTQQDCVVELGSSIGLCTAVLAESAGSVLGLDISLAQLEEARRAFPAVRFEFLDIFEEHARLRGMSEAARCTAAFVDINGDREIAMVLHAVEILRRCCLPQVRLVVVKSEELFAAMAGGRLLPTCSAGEPWRQLASPGSFLKPWCHLREPLPPRQRNAEAAGAPPGAPAVGSGLQRKKKRALCGRVAAAEGRAGGPAGSGGARLPLGRLERALAQSATARGGFHCAAPSAGGQAVCLVLDEDDHPLARSHRVACAFGDLASAQGLARATAGAAPVLLGRGGARSAVYEFWGLLRVIDVLPVDHPLYAEPAVGAALRALATRSRSRSRGAAAAAEVHLLRLGPPEPAAEGGPPPASPDELLELILRPAGARAPTAGPAPGRASCGGAAAAAQPALVAGVACAAAVLLLVWAARASRKGWLARADMPRLGPLRRPLAAVLLCLAGRCSAGSASRPLADLARARERVPRDAWKGHDFASMSGVLTLRLREAGFRVRDCSSWSASELQELQRRIFQEAEAELLAVYSAAADNRRQRFGSLGELEAHWAAVDGAAEAGQGLREVRRDGLCHEAVMWWVHHLARPTQRRLAAEGLLLPSLPTARHAPRAAARALATPESVVHAEYAQQVSCQQCHTGRIGPPLDNATLPPPLPVDAAHPGRERVRSCDFQAKPPCGPCDGLGGRRWGDDPEQMTPMPCEAIHGPEVPRSTKGAYPPLAAARLTGDTRWPLGPMPVLPCEYHNLSARVYFGWHGDMMRMRYDFAGMGTEVDSQTLAQAKAGDPGASIHADASGLVCACTPAMAGIMHIRSFEPDDPLDTLRLPPEQGGAAYLGKVRVHLDGDSPETNGTVRIADHYMKWAFHLLVDADEHSPTFRLPLRLYGSLGVRQVFDTWQVGDPAVERPDLWLLSPRCNVTAPACANFRPQVADLVGTLFGPGPYLESSISADCAGAGGPADRLEDPSGSGPHQLRPSFPPIPEGCAAGAAPPSPPPGAAAHDDLLLAGILDGLPSPKARQAPGRLGQRPRPAALDLTRTSAADDDILAGLLEGVSLP</sequence>
<dbReference type="Gene3D" id="3.40.50.150">
    <property type="entry name" value="Vaccinia Virus protein VP39"/>
    <property type="match status" value="1"/>
</dbReference>
<dbReference type="SUPFAM" id="SSF53335">
    <property type="entry name" value="S-adenosyl-L-methionine-dependent methyltransferases"/>
    <property type="match status" value="1"/>
</dbReference>
<reference evidence="3" key="1">
    <citation type="submission" date="2023-10" db="EMBL/GenBank/DDBJ databases">
        <authorList>
            <person name="Chen Y."/>
            <person name="Shah S."/>
            <person name="Dougan E. K."/>
            <person name="Thang M."/>
            <person name="Chan C."/>
        </authorList>
    </citation>
    <scope>NUCLEOTIDE SEQUENCE [LARGE SCALE GENOMIC DNA]</scope>
</reference>
<evidence type="ECO:0000256" key="2">
    <source>
        <dbReference type="SAM" id="SignalP"/>
    </source>
</evidence>
<dbReference type="InterPro" id="IPR029063">
    <property type="entry name" value="SAM-dependent_MTases_sf"/>
</dbReference>
<organism evidence="3 4">
    <name type="scientific">Prorocentrum cordatum</name>
    <dbReference type="NCBI Taxonomy" id="2364126"/>
    <lineage>
        <taxon>Eukaryota</taxon>
        <taxon>Sar</taxon>
        <taxon>Alveolata</taxon>
        <taxon>Dinophyceae</taxon>
        <taxon>Prorocentrales</taxon>
        <taxon>Prorocentraceae</taxon>
        <taxon>Prorocentrum</taxon>
    </lineage>
</organism>
<dbReference type="Proteomes" id="UP001189429">
    <property type="component" value="Unassembled WGS sequence"/>
</dbReference>
<keyword evidence="4" id="KW-1185">Reference proteome</keyword>
<evidence type="ECO:0000313" key="3">
    <source>
        <dbReference type="EMBL" id="CAK0876842.1"/>
    </source>
</evidence>
<evidence type="ECO:0000256" key="1">
    <source>
        <dbReference type="SAM" id="MobiDB-lite"/>
    </source>
</evidence>
<feature type="compositionally biased region" description="Low complexity" evidence="1">
    <location>
        <begin position="319"/>
        <end position="332"/>
    </location>
</feature>
<comment type="caution">
    <text evidence="3">The sequence shown here is derived from an EMBL/GenBank/DDBJ whole genome shotgun (WGS) entry which is preliminary data.</text>
</comment>
<feature type="signal peptide" evidence="2">
    <location>
        <begin position="1"/>
        <end position="19"/>
    </location>
</feature>
<evidence type="ECO:0000313" key="4">
    <source>
        <dbReference type="Proteomes" id="UP001189429"/>
    </source>
</evidence>
<accession>A0ABN9VV63</accession>
<keyword evidence="2" id="KW-0732">Signal</keyword>
<feature type="region of interest" description="Disordered" evidence="1">
    <location>
        <begin position="316"/>
        <end position="337"/>
    </location>
</feature>
<feature type="region of interest" description="Disordered" evidence="1">
    <location>
        <begin position="1104"/>
        <end position="1191"/>
    </location>
</feature>